<feature type="transmembrane region" description="Helical" evidence="8">
    <location>
        <begin position="387"/>
        <end position="405"/>
    </location>
</feature>
<dbReference type="PROSITE" id="PS00218">
    <property type="entry name" value="AMINO_ACID_PERMEASE_1"/>
    <property type="match status" value="1"/>
</dbReference>
<keyword evidence="2" id="KW-0813">Transport</keyword>
<feature type="transmembrane region" description="Helical" evidence="8">
    <location>
        <begin position="181"/>
        <end position="202"/>
    </location>
</feature>
<evidence type="ECO:0000256" key="5">
    <source>
        <dbReference type="ARBA" id="ARBA00022970"/>
    </source>
</evidence>
<evidence type="ECO:0000313" key="11">
    <source>
        <dbReference type="Proteomes" id="UP000275836"/>
    </source>
</evidence>
<protein>
    <submittedName>
        <fullName evidence="10">Amino acid permease</fullName>
    </submittedName>
</protein>
<accession>A0A3P2RFK9</accession>
<evidence type="ECO:0000256" key="6">
    <source>
        <dbReference type="ARBA" id="ARBA00022989"/>
    </source>
</evidence>
<evidence type="ECO:0000256" key="4">
    <source>
        <dbReference type="ARBA" id="ARBA00022692"/>
    </source>
</evidence>
<feature type="transmembrane region" description="Helical" evidence="8">
    <location>
        <begin position="233"/>
        <end position="253"/>
    </location>
</feature>
<dbReference type="InterPro" id="IPR004840">
    <property type="entry name" value="Amino_acid_permease_CS"/>
</dbReference>
<comment type="subcellular location">
    <subcellularLocation>
        <location evidence="1">Cell membrane</location>
        <topology evidence="1">Multi-pass membrane protein</topology>
    </subcellularLocation>
</comment>
<dbReference type="PANTHER" id="PTHR43495">
    <property type="entry name" value="GABA PERMEASE"/>
    <property type="match status" value="1"/>
</dbReference>
<feature type="domain" description="Amino acid permease/ SLC12A" evidence="9">
    <location>
        <begin position="10"/>
        <end position="275"/>
    </location>
</feature>
<dbReference type="Proteomes" id="UP000275836">
    <property type="component" value="Unassembled WGS sequence"/>
</dbReference>
<dbReference type="InterPro" id="IPR004841">
    <property type="entry name" value="AA-permease/SLC12A_dom"/>
</dbReference>
<name>A0A3P2RFK9_WEIVI</name>
<dbReference type="GO" id="GO:0006865">
    <property type="term" value="P:amino acid transport"/>
    <property type="evidence" value="ECO:0007669"/>
    <property type="project" value="UniProtKB-KW"/>
</dbReference>
<evidence type="ECO:0000313" key="10">
    <source>
        <dbReference type="EMBL" id="RRG17600.1"/>
    </source>
</evidence>
<gene>
    <name evidence="10" type="ORF">D3P96_06510</name>
</gene>
<keyword evidence="6 8" id="KW-1133">Transmembrane helix</keyword>
<dbReference type="EMBL" id="RHGY01000007">
    <property type="protein sequence ID" value="RRG17600.1"/>
    <property type="molecule type" value="Genomic_DNA"/>
</dbReference>
<feature type="transmembrane region" description="Helical" evidence="8">
    <location>
        <begin position="148"/>
        <end position="169"/>
    </location>
</feature>
<proteinExistence type="predicted"/>
<dbReference type="GO" id="GO:0005886">
    <property type="term" value="C:plasma membrane"/>
    <property type="evidence" value="ECO:0007669"/>
    <property type="project" value="UniProtKB-SubCell"/>
</dbReference>
<evidence type="ECO:0000256" key="1">
    <source>
        <dbReference type="ARBA" id="ARBA00004651"/>
    </source>
</evidence>
<evidence type="ECO:0000256" key="2">
    <source>
        <dbReference type="ARBA" id="ARBA00022448"/>
    </source>
</evidence>
<sequence>MERKLSARQVQMIALGGTIGVGLFMGSTSTIKWTGPSVLIAYIVAGAFLYLIMRALGEMLYVDPDTGSFAKYATEYIHPVWGYLTAWSNIFQYVVVGVSEMIAIGGYMQFWWPHLPGWLPGIIAVIFLCLANVASVKMFGELEFWFALIKVLTIVLFIILGLGVILFGFGNHGHPIGFSNLWKYGFFTGGITGFIFALSIVLTSYQGIELIGVTAGEAEDPQHTLVKAIHSTLYRILIFYVGAIFVILCIYPWNQLSSVGSPFVQTFAKIGITSAAYKKLNRHGVPAYSVVAISLGILIGVILNAVAPLFFKNSGNAFVIVYSSSTLPGMIPWFVILVSQLRFRKAHPELLKNHPFKMPWSPWSNYITIIFLAITLAFMFFNPETRVSLSVGLVFLAIMAGVYFTKFSKKQS</sequence>
<dbReference type="OrthoDB" id="9780162at2"/>
<feature type="transmembrane region" description="Helical" evidence="8">
    <location>
        <begin position="12"/>
        <end position="31"/>
    </location>
</feature>
<dbReference type="PANTHER" id="PTHR43495:SF6">
    <property type="entry name" value="THREONINE_SERINE TRANSPORTER YBXG-RELATED"/>
    <property type="match status" value="1"/>
</dbReference>
<dbReference type="RefSeq" id="WP_124943559.1">
    <property type="nucleotide sequence ID" value="NZ_RHGY01000007.1"/>
</dbReference>
<dbReference type="AlphaFoldDB" id="A0A3P2RFK9"/>
<reference evidence="10 11" key="1">
    <citation type="submission" date="2018-10" db="EMBL/GenBank/DDBJ databases">
        <title>Draft genome sequence of Weissella viridescens UCO-SMC3.</title>
        <authorList>
            <person name="Garcia-Cancino A."/>
            <person name="Espinoza-Monje M."/>
            <person name="Albarracin L."/>
            <person name="Garcia-Castillo V."/>
            <person name="Campos-Martin J."/>
            <person name="Nakano Y."/>
            <person name="Guitierrez-Zamorano C."/>
            <person name="Ikeda-Ohtsubo W."/>
            <person name="Morita H."/>
            <person name="Kitazawa H."/>
            <person name="Villena J."/>
        </authorList>
    </citation>
    <scope>NUCLEOTIDE SEQUENCE [LARGE SCALE GENOMIC DNA]</scope>
    <source>
        <strain evidence="10 11">UCO-SMC3</strain>
    </source>
</reference>
<dbReference type="GO" id="GO:0055085">
    <property type="term" value="P:transmembrane transport"/>
    <property type="evidence" value="ECO:0007669"/>
    <property type="project" value="InterPro"/>
</dbReference>
<dbReference type="Gene3D" id="1.20.1740.10">
    <property type="entry name" value="Amino acid/polyamine transporter I"/>
    <property type="match status" value="1"/>
</dbReference>
<keyword evidence="4 8" id="KW-0812">Transmembrane</keyword>
<keyword evidence="5" id="KW-0029">Amino-acid transport</keyword>
<comment type="caution">
    <text evidence="10">The sequence shown here is derived from an EMBL/GenBank/DDBJ whole genome shotgun (WGS) entry which is preliminary data.</text>
</comment>
<evidence type="ECO:0000259" key="9">
    <source>
        <dbReference type="Pfam" id="PF00324"/>
    </source>
</evidence>
<evidence type="ECO:0000256" key="8">
    <source>
        <dbReference type="SAM" id="Phobius"/>
    </source>
</evidence>
<feature type="transmembrane region" description="Helical" evidence="8">
    <location>
        <begin position="317"/>
        <end position="339"/>
    </location>
</feature>
<keyword evidence="7 8" id="KW-0472">Membrane</keyword>
<feature type="transmembrane region" description="Helical" evidence="8">
    <location>
        <begin position="37"/>
        <end position="53"/>
    </location>
</feature>
<evidence type="ECO:0000256" key="3">
    <source>
        <dbReference type="ARBA" id="ARBA00022475"/>
    </source>
</evidence>
<evidence type="ECO:0000256" key="7">
    <source>
        <dbReference type="ARBA" id="ARBA00023136"/>
    </source>
</evidence>
<feature type="transmembrane region" description="Helical" evidence="8">
    <location>
        <begin position="118"/>
        <end position="136"/>
    </location>
</feature>
<keyword evidence="3" id="KW-1003">Cell membrane</keyword>
<feature type="transmembrane region" description="Helical" evidence="8">
    <location>
        <begin position="360"/>
        <end position="381"/>
    </location>
</feature>
<dbReference type="Pfam" id="PF00324">
    <property type="entry name" value="AA_permease"/>
    <property type="match status" value="1"/>
</dbReference>
<organism evidence="10 11">
    <name type="scientific">Weissella viridescens</name>
    <name type="common">Lactobacillus viridescens</name>
    <dbReference type="NCBI Taxonomy" id="1629"/>
    <lineage>
        <taxon>Bacteria</taxon>
        <taxon>Bacillati</taxon>
        <taxon>Bacillota</taxon>
        <taxon>Bacilli</taxon>
        <taxon>Lactobacillales</taxon>
        <taxon>Lactobacillaceae</taxon>
        <taxon>Weissella</taxon>
    </lineage>
</organism>
<feature type="transmembrane region" description="Helical" evidence="8">
    <location>
        <begin position="289"/>
        <end position="311"/>
    </location>
</feature>
<dbReference type="PIRSF" id="PIRSF006060">
    <property type="entry name" value="AA_transporter"/>
    <property type="match status" value="1"/>
</dbReference>